<dbReference type="NCBIfam" id="TIGR00251">
    <property type="entry name" value="DUF167 family protein"/>
    <property type="match status" value="1"/>
</dbReference>
<dbReference type="InterPro" id="IPR003746">
    <property type="entry name" value="DUF167"/>
</dbReference>
<dbReference type="HAMAP" id="MF_00634">
    <property type="entry name" value="UPF0235"/>
    <property type="match status" value="1"/>
</dbReference>
<name>A0ABV2Q297_9BURK</name>
<evidence type="ECO:0000313" key="4">
    <source>
        <dbReference type="Proteomes" id="UP001549320"/>
    </source>
</evidence>
<reference evidence="3 4" key="1">
    <citation type="submission" date="2024-06" db="EMBL/GenBank/DDBJ databases">
        <title>Sorghum-associated microbial communities from plants grown in Nebraska, USA.</title>
        <authorList>
            <person name="Schachtman D."/>
        </authorList>
    </citation>
    <scope>NUCLEOTIDE SEQUENCE [LARGE SCALE GENOMIC DNA]</scope>
    <source>
        <strain evidence="3 4">2709</strain>
    </source>
</reference>
<protein>
    <recommendedName>
        <fullName evidence="2">UPF0235 protein ABIE13_000241</fullName>
    </recommendedName>
</protein>
<dbReference type="InterPro" id="IPR036591">
    <property type="entry name" value="YggU-like_sf"/>
</dbReference>
<dbReference type="PANTHER" id="PTHR13420">
    <property type="entry name" value="UPF0235 PROTEIN C15ORF40"/>
    <property type="match status" value="1"/>
</dbReference>
<evidence type="ECO:0000256" key="2">
    <source>
        <dbReference type="HAMAP-Rule" id="MF_00634"/>
    </source>
</evidence>
<evidence type="ECO:0000313" key="3">
    <source>
        <dbReference type="EMBL" id="MET4575144.1"/>
    </source>
</evidence>
<dbReference type="SMART" id="SM01152">
    <property type="entry name" value="DUF167"/>
    <property type="match status" value="1"/>
</dbReference>
<dbReference type="Proteomes" id="UP001549320">
    <property type="component" value="Unassembled WGS sequence"/>
</dbReference>
<dbReference type="PANTHER" id="PTHR13420:SF7">
    <property type="entry name" value="UPF0235 PROTEIN C15ORF40"/>
    <property type="match status" value="1"/>
</dbReference>
<organism evidence="3 4">
    <name type="scientific">Ottowia thiooxydans</name>
    <dbReference type="NCBI Taxonomy" id="219182"/>
    <lineage>
        <taxon>Bacteria</taxon>
        <taxon>Pseudomonadati</taxon>
        <taxon>Pseudomonadota</taxon>
        <taxon>Betaproteobacteria</taxon>
        <taxon>Burkholderiales</taxon>
        <taxon>Comamonadaceae</taxon>
        <taxon>Ottowia</taxon>
    </lineage>
</organism>
<evidence type="ECO:0000256" key="1">
    <source>
        <dbReference type="ARBA" id="ARBA00010364"/>
    </source>
</evidence>
<gene>
    <name evidence="3" type="ORF">ABIE13_000241</name>
</gene>
<dbReference type="EMBL" id="JBEPSH010000001">
    <property type="protein sequence ID" value="MET4575144.1"/>
    <property type="molecule type" value="Genomic_DNA"/>
</dbReference>
<dbReference type="RefSeq" id="WP_354440418.1">
    <property type="nucleotide sequence ID" value="NZ_JBEPSH010000001.1"/>
</dbReference>
<dbReference type="Gene3D" id="3.30.1200.10">
    <property type="entry name" value="YggU-like"/>
    <property type="match status" value="1"/>
</dbReference>
<proteinExistence type="inferred from homology"/>
<comment type="similarity">
    <text evidence="1 2">Belongs to the UPF0235 family.</text>
</comment>
<dbReference type="SUPFAM" id="SSF69786">
    <property type="entry name" value="YggU-like"/>
    <property type="match status" value="1"/>
</dbReference>
<dbReference type="Pfam" id="PF02594">
    <property type="entry name" value="DUF167"/>
    <property type="match status" value="1"/>
</dbReference>
<sequence length="96" mass="10158">MAHELKISIHAVPGAKRTQAAGAHAQALRVRLAAPPVDGKANAALIDWASEAFGVSKSRVQLLRGETSRQKLLGIVFETEAELAASQSLLSGWMKA</sequence>
<accession>A0ABV2Q297</accession>
<keyword evidence="4" id="KW-1185">Reference proteome</keyword>
<comment type="caution">
    <text evidence="3">The sequence shown here is derived from an EMBL/GenBank/DDBJ whole genome shotgun (WGS) entry which is preliminary data.</text>
</comment>